<dbReference type="PANTHER" id="PTHR23513:SF11">
    <property type="entry name" value="STAPHYLOFERRIN A TRANSPORTER"/>
    <property type="match status" value="1"/>
</dbReference>
<dbReference type="CDD" id="cd06173">
    <property type="entry name" value="MFS_MefA_like"/>
    <property type="match status" value="1"/>
</dbReference>
<feature type="transmembrane region" description="Helical" evidence="7">
    <location>
        <begin position="184"/>
        <end position="214"/>
    </location>
</feature>
<evidence type="ECO:0000256" key="7">
    <source>
        <dbReference type="SAM" id="Phobius"/>
    </source>
</evidence>
<organism evidence="8 9">
    <name type="scientific">Streptomyces javensis</name>
    <dbReference type="NCBI Taxonomy" id="114698"/>
    <lineage>
        <taxon>Bacteria</taxon>
        <taxon>Bacillati</taxon>
        <taxon>Actinomycetota</taxon>
        <taxon>Actinomycetes</taxon>
        <taxon>Kitasatosporales</taxon>
        <taxon>Streptomycetaceae</taxon>
        <taxon>Streptomyces</taxon>
        <taxon>Streptomyces violaceusniger group</taxon>
    </lineage>
</organism>
<evidence type="ECO:0000256" key="5">
    <source>
        <dbReference type="ARBA" id="ARBA00023136"/>
    </source>
</evidence>
<keyword evidence="9" id="KW-1185">Reference proteome</keyword>
<proteinExistence type="predicted"/>
<evidence type="ECO:0000313" key="9">
    <source>
        <dbReference type="Proteomes" id="UP001500282"/>
    </source>
</evidence>
<name>A0ABN1XFK3_9ACTN</name>
<comment type="caution">
    <text evidence="8">The sequence shown here is derived from an EMBL/GenBank/DDBJ whole genome shotgun (WGS) entry which is preliminary data.</text>
</comment>
<evidence type="ECO:0000256" key="1">
    <source>
        <dbReference type="ARBA" id="ARBA00004651"/>
    </source>
</evidence>
<reference evidence="8 9" key="1">
    <citation type="journal article" date="2019" name="Int. J. Syst. Evol. Microbiol.">
        <title>The Global Catalogue of Microorganisms (GCM) 10K type strain sequencing project: providing services to taxonomists for standard genome sequencing and annotation.</title>
        <authorList>
            <consortium name="The Broad Institute Genomics Platform"/>
            <consortium name="The Broad Institute Genome Sequencing Center for Infectious Disease"/>
            <person name="Wu L."/>
            <person name="Ma J."/>
        </authorList>
    </citation>
    <scope>NUCLEOTIDE SEQUENCE [LARGE SCALE GENOMIC DNA]</scope>
    <source>
        <strain evidence="8 9">JCM 11448</strain>
    </source>
</reference>
<keyword evidence="5 7" id="KW-0472">Membrane</keyword>
<evidence type="ECO:0000256" key="4">
    <source>
        <dbReference type="ARBA" id="ARBA00022989"/>
    </source>
</evidence>
<feature type="transmembrane region" description="Helical" evidence="7">
    <location>
        <begin position="274"/>
        <end position="292"/>
    </location>
</feature>
<protein>
    <submittedName>
        <fullName evidence="8">MFS transporter</fullName>
    </submittedName>
</protein>
<gene>
    <name evidence="8" type="ORF">GCM10009579_81830</name>
</gene>
<comment type="subcellular location">
    <subcellularLocation>
        <location evidence="1">Cell membrane</location>
        <topology evidence="1">Multi-pass membrane protein</topology>
    </subcellularLocation>
</comment>
<feature type="transmembrane region" description="Helical" evidence="7">
    <location>
        <begin position="67"/>
        <end position="89"/>
    </location>
</feature>
<dbReference type="Pfam" id="PF07690">
    <property type="entry name" value="MFS_1"/>
    <property type="match status" value="1"/>
</dbReference>
<feature type="transmembrane region" description="Helical" evidence="7">
    <location>
        <begin position="31"/>
        <end position="55"/>
    </location>
</feature>
<keyword evidence="3 7" id="KW-0812">Transmembrane</keyword>
<keyword evidence="2" id="KW-1003">Cell membrane</keyword>
<sequence>MTTKSTDEAADASPSPESPSYPQLLRRNPRLAALLASYVVSSVGDGIVLIALPLLAIRHHGALSAPVAVSLTMTAPYVLTTVIALGVGLGRLRLPIRGVVITDSALRTALFTVVGLAALVEWIDIWVMVAALMLGSVLHLPASSARRLVATGMADKEELYAVNGLLGFANSVALYVVGPALGGAVTVVFGAGIACLFEAASFLVLLGVVSLVVPPQPGAARKERASRSGWHILRLHPMAARLFAVVFLFNLSYMPVEVALPLLAKEDLHGDGNTLGFIWTAFGAGALIGGALTNRLRRLPQQAVLVSVIALWGASVVILGLATSLPVAACAFALGGLVYAPFTPIAYTFVQSALRPEEQQPVITLWTTGSTLAAPVGLPLSGPVVGALDARGGLLLSAGLTLALVPLAARGLLGARQDVSEG</sequence>
<evidence type="ECO:0000256" key="3">
    <source>
        <dbReference type="ARBA" id="ARBA00022692"/>
    </source>
</evidence>
<feature type="compositionally biased region" description="Low complexity" evidence="6">
    <location>
        <begin position="11"/>
        <end position="23"/>
    </location>
</feature>
<accession>A0ABN1XFK3</accession>
<feature type="transmembrane region" description="Helical" evidence="7">
    <location>
        <begin position="304"/>
        <end position="325"/>
    </location>
</feature>
<keyword evidence="4 7" id="KW-1133">Transmembrane helix</keyword>
<dbReference type="SUPFAM" id="SSF103473">
    <property type="entry name" value="MFS general substrate transporter"/>
    <property type="match status" value="1"/>
</dbReference>
<dbReference type="Gene3D" id="1.20.1250.20">
    <property type="entry name" value="MFS general substrate transporter like domains"/>
    <property type="match status" value="2"/>
</dbReference>
<dbReference type="InterPro" id="IPR011701">
    <property type="entry name" value="MFS"/>
</dbReference>
<evidence type="ECO:0000256" key="6">
    <source>
        <dbReference type="SAM" id="MobiDB-lite"/>
    </source>
</evidence>
<feature type="region of interest" description="Disordered" evidence="6">
    <location>
        <begin position="1"/>
        <end position="23"/>
    </location>
</feature>
<dbReference type="InterPro" id="IPR036259">
    <property type="entry name" value="MFS_trans_sf"/>
</dbReference>
<dbReference type="Proteomes" id="UP001500282">
    <property type="component" value="Unassembled WGS sequence"/>
</dbReference>
<dbReference type="EMBL" id="BAAAIH010000082">
    <property type="protein sequence ID" value="GAA1300796.1"/>
    <property type="molecule type" value="Genomic_DNA"/>
</dbReference>
<feature type="transmembrane region" description="Helical" evidence="7">
    <location>
        <begin position="235"/>
        <end position="254"/>
    </location>
</feature>
<feature type="transmembrane region" description="Helical" evidence="7">
    <location>
        <begin position="159"/>
        <end position="178"/>
    </location>
</feature>
<evidence type="ECO:0000256" key="2">
    <source>
        <dbReference type="ARBA" id="ARBA00022475"/>
    </source>
</evidence>
<feature type="transmembrane region" description="Helical" evidence="7">
    <location>
        <begin position="394"/>
        <end position="413"/>
    </location>
</feature>
<feature type="transmembrane region" description="Helical" evidence="7">
    <location>
        <begin position="109"/>
        <end position="138"/>
    </location>
</feature>
<feature type="transmembrane region" description="Helical" evidence="7">
    <location>
        <begin position="362"/>
        <end position="382"/>
    </location>
</feature>
<evidence type="ECO:0000313" key="8">
    <source>
        <dbReference type="EMBL" id="GAA1300796.1"/>
    </source>
</evidence>
<feature type="transmembrane region" description="Helical" evidence="7">
    <location>
        <begin position="331"/>
        <end position="350"/>
    </location>
</feature>
<dbReference type="PANTHER" id="PTHR23513">
    <property type="entry name" value="INTEGRAL MEMBRANE EFFLUX PROTEIN-RELATED"/>
    <property type="match status" value="1"/>
</dbReference>